<evidence type="ECO:0000313" key="1">
    <source>
        <dbReference type="EMBL" id="HGB36171.1"/>
    </source>
</evidence>
<sequence>MLPLNYLTIDGKGIKPDTKEFLDMVLLALLNILNRKGIDTKDVEFLGTNDIYVFRGTNKVVFSFSRSRYFLHPRFSEFPLSEIIPTEENINVEQPMYFEFPGWSNFLVKNLHCISPVSIAFPITYLSLKDEELKEAHWKVADLLVQPTEEDIDRKKRIVRVNPIFQGRDFIIEPDLCFVLMEFKAPYTEIYDTLIKPTVEEEGFRCLKSDDIFTMSSIIEDIWANINKATLIIAEISSNNPNVMYELGICHTVGKNVMMITQNPDQIPFNFRHMRCYPYKNDIPGSDELKKNIKSVIQHIKATQG</sequence>
<organism evidence="1">
    <name type="scientific">candidate division WOR-3 bacterium</name>
    <dbReference type="NCBI Taxonomy" id="2052148"/>
    <lineage>
        <taxon>Bacteria</taxon>
        <taxon>Bacteria division WOR-3</taxon>
    </lineage>
</organism>
<dbReference type="AlphaFoldDB" id="A0A7V3KNW4"/>
<comment type="caution">
    <text evidence="1">The sequence shown here is derived from an EMBL/GenBank/DDBJ whole genome shotgun (WGS) entry which is preliminary data.</text>
</comment>
<name>A0A7V3KNW4_UNCW3</name>
<dbReference type="Gene3D" id="3.40.50.450">
    <property type="match status" value="1"/>
</dbReference>
<gene>
    <name evidence="1" type="ORF">ENV38_04630</name>
</gene>
<reference evidence="1" key="1">
    <citation type="journal article" date="2020" name="mSystems">
        <title>Genome- and Community-Level Interaction Insights into Carbon Utilization and Element Cycling Functions of Hydrothermarchaeota in Hydrothermal Sediment.</title>
        <authorList>
            <person name="Zhou Z."/>
            <person name="Liu Y."/>
            <person name="Xu W."/>
            <person name="Pan J."/>
            <person name="Luo Z.H."/>
            <person name="Li M."/>
        </authorList>
    </citation>
    <scope>NUCLEOTIDE SEQUENCE [LARGE SCALE GENOMIC DNA]</scope>
    <source>
        <strain evidence="1">SpSt-754</strain>
    </source>
</reference>
<accession>A0A7V3KNW4</accession>
<evidence type="ECO:0008006" key="2">
    <source>
        <dbReference type="Google" id="ProtNLM"/>
    </source>
</evidence>
<proteinExistence type="predicted"/>
<dbReference type="EMBL" id="DTGD01000169">
    <property type="protein sequence ID" value="HGB36171.1"/>
    <property type="molecule type" value="Genomic_DNA"/>
</dbReference>
<protein>
    <recommendedName>
        <fullName evidence="2">Nucleoside 2-deoxyribosyltransferase</fullName>
    </recommendedName>
</protein>